<evidence type="ECO:0000313" key="4">
    <source>
        <dbReference type="Proteomes" id="UP000530660"/>
    </source>
</evidence>
<dbReference type="GO" id="GO:0072669">
    <property type="term" value="C:tRNA-splicing ligase complex"/>
    <property type="evidence" value="ECO:0007669"/>
    <property type="project" value="TreeGrafter"/>
</dbReference>
<feature type="compositionally biased region" description="Basic residues" evidence="2">
    <location>
        <begin position="350"/>
        <end position="360"/>
    </location>
</feature>
<accession>A0A7J7IRA2</accession>
<feature type="region of interest" description="Disordered" evidence="2">
    <location>
        <begin position="98"/>
        <end position="117"/>
    </location>
</feature>
<sequence>MMDGSFEKRAELESLLWALTSSQWLPTLFSATASAEEHWPSVTPTSSWVTTLQRARILAQLSLQRNLETVPANVLFDILLTLARSLFLINRRRCKEAQEDKSGSATGVDSAQSQEVQSIMEQHQSTRRFFYALGLPSPHTLPPFLQEHAHASDESLFKTHQGVLLREAVQRVRKLKQINASLFTVPFVFSLSASEQKLLSEHSRELRALFDELFTEFAVRRTLLQERFELTLDVFRTAKLTRLFANWCDLTMQGFRSKVQPYFDLYDVSAARDYSAYSGGHRSRSVASVSSIKHFRIGEMPDRGGRVTAVAQQEYMMSKLHVAEHEGNAGAPRAGNGLKREQARVPIPSKRGRAKQRNMQ</sequence>
<dbReference type="PANTHER" id="PTHR31353:SF1">
    <property type="entry name" value="PROTEIN FAM98B"/>
    <property type="match status" value="1"/>
</dbReference>
<name>A0A7J7IRA2_9RHOD</name>
<dbReference type="Pfam" id="PF10239">
    <property type="entry name" value="DUF2465"/>
    <property type="match status" value="1"/>
</dbReference>
<dbReference type="AlphaFoldDB" id="A0A7J7IRA2"/>
<keyword evidence="4" id="KW-1185">Reference proteome</keyword>
<dbReference type="EMBL" id="VWRR01000001">
    <property type="protein sequence ID" value="KAF6005260.1"/>
    <property type="molecule type" value="Genomic_DNA"/>
</dbReference>
<dbReference type="Proteomes" id="UP000530660">
    <property type="component" value="Unassembled WGS sequence"/>
</dbReference>
<gene>
    <name evidence="3" type="ORF">F1559_003598</name>
</gene>
<reference evidence="3 4" key="1">
    <citation type="journal article" date="2020" name="J. Phycol.">
        <title>Comparative genome analysis reveals Cyanidiococcus gen. nov., a new extremophilic red algal genus sister to Cyanidioschyzon (Cyanidioschyzonaceae, Rhodophyta).</title>
        <authorList>
            <person name="Liu S.-L."/>
            <person name="Chiang Y.-R."/>
            <person name="Yoon H.S."/>
            <person name="Fu H.-Y."/>
        </authorList>
    </citation>
    <scope>NUCLEOTIDE SEQUENCE [LARGE SCALE GENOMIC DNA]</scope>
    <source>
        <strain evidence="3 4">THAL066</strain>
    </source>
</reference>
<protein>
    <submittedName>
        <fullName evidence="3">Uncharacterized protein</fullName>
    </submittedName>
</protein>
<dbReference type="PANTHER" id="PTHR31353">
    <property type="entry name" value="FAM98"/>
    <property type="match status" value="1"/>
</dbReference>
<comment type="similarity">
    <text evidence="1">Belongs to the FAM98 family.</text>
</comment>
<dbReference type="InterPro" id="IPR018797">
    <property type="entry name" value="FAM98"/>
</dbReference>
<evidence type="ECO:0000256" key="1">
    <source>
        <dbReference type="ARBA" id="ARBA00007218"/>
    </source>
</evidence>
<comment type="caution">
    <text evidence="3">The sequence shown here is derived from an EMBL/GenBank/DDBJ whole genome shotgun (WGS) entry which is preliminary data.</text>
</comment>
<feature type="compositionally biased region" description="Polar residues" evidence="2">
    <location>
        <begin position="103"/>
        <end position="117"/>
    </location>
</feature>
<organism evidence="3 4">
    <name type="scientific">Cyanidiococcus yangmingshanensis</name>
    <dbReference type="NCBI Taxonomy" id="2690220"/>
    <lineage>
        <taxon>Eukaryota</taxon>
        <taxon>Rhodophyta</taxon>
        <taxon>Bangiophyceae</taxon>
        <taxon>Cyanidiales</taxon>
        <taxon>Cyanidiaceae</taxon>
        <taxon>Cyanidiococcus</taxon>
    </lineage>
</organism>
<proteinExistence type="inferred from homology"/>
<dbReference type="OrthoDB" id="512356at2759"/>
<evidence type="ECO:0000313" key="3">
    <source>
        <dbReference type="EMBL" id="KAF6005260.1"/>
    </source>
</evidence>
<feature type="region of interest" description="Disordered" evidence="2">
    <location>
        <begin position="327"/>
        <end position="360"/>
    </location>
</feature>
<evidence type="ECO:0000256" key="2">
    <source>
        <dbReference type="SAM" id="MobiDB-lite"/>
    </source>
</evidence>